<gene>
    <name evidence="2" type="ORF">GCM10023195_00010</name>
</gene>
<keyword evidence="1" id="KW-0732">Signal</keyword>
<comment type="caution">
    <text evidence="2">The sequence shown here is derived from an EMBL/GenBank/DDBJ whole genome shotgun (WGS) entry which is preliminary data.</text>
</comment>
<feature type="chain" id="PRO_5045867885" description="Chitin-binding type-3 domain-containing protein" evidence="1">
    <location>
        <begin position="32"/>
        <end position="78"/>
    </location>
</feature>
<evidence type="ECO:0008006" key="4">
    <source>
        <dbReference type="Google" id="ProtNLM"/>
    </source>
</evidence>
<reference evidence="3" key="1">
    <citation type="journal article" date="2019" name="Int. J. Syst. Evol. Microbiol.">
        <title>The Global Catalogue of Microorganisms (GCM) 10K type strain sequencing project: providing services to taxonomists for standard genome sequencing and annotation.</title>
        <authorList>
            <consortium name="The Broad Institute Genomics Platform"/>
            <consortium name="The Broad Institute Genome Sequencing Center for Infectious Disease"/>
            <person name="Wu L."/>
            <person name="Ma J."/>
        </authorList>
    </citation>
    <scope>NUCLEOTIDE SEQUENCE [LARGE SCALE GENOMIC DNA]</scope>
    <source>
        <strain evidence="3">JCM 17938</strain>
    </source>
</reference>
<feature type="signal peptide" evidence="1">
    <location>
        <begin position="1"/>
        <end position="31"/>
    </location>
</feature>
<evidence type="ECO:0000313" key="2">
    <source>
        <dbReference type="EMBL" id="GAA4600504.1"/>
    </source>
</evidence>
<dbReference type="Proteomes" id="UP001500212">
    <property type="component" value="Unassembled WGS sequence"/>
</dbReference>
<evidence type="ECO:0000313" key="3">
    <source>
        <dbReference type="Proteomes" id="UP001500212"/>
    </source>
</evidence>
<keyword evidence="3" id="KW-1185">Reference proteome</keyword>
<dbReference type="EMBL" id="BAABHJ010000001">
    <property type="protein sequence ID" value="GAA4600504.1"/>
    <property type="molecule type" value="Genomic_DNA"/>
</dbReference>
<name>A0ABP8T8B2_9ACTN</name>
<accession>A0ABP8T8B2</accession>
<organism evidence="2 3">
    <name type="scientific">Actinoallomurus liliacearum</name>
    <dbReference type="NCBI Taxonomy" id="1080073"/>
    <lineage>
        <taxon>Bacteria</taxon>
        <taxon>Bacillati</taxon>
        <taxon>Actinomycetota</taxon>
        <taxon>Actinomycetes</taxon>
        <taxon>Streptosporangiales</taxon>
        <taxon>Thermomonosporaceae</taxon>
        <taxon>Actinoallomurus</taxon>
    </lineage>
</organism>
<protein>
    <recommendedName>
        <fullName evidence="4">Chitin-binding type-3 domain-containing protein</fullName>
    </recommendedName>
</protein>
<dbReference type="RefSeq" id="WP_345346081.1">
    <property type="nucleotide sequence ID" value="NZ_BAABHJ010000001.1"/>
</dbReference>
<sequence length="78" mass="8142">MRQKAARFGATLAVAGALAAGALAAAAPAGASTTGWVGKGAYRTYEGCLDGATAILVAGPYTQYDCRWDSPYWELWVR</sequence>
<evidence type="ECO:0000256" key="1">
    <source>
        <dbReference type="SAM" id="SignalP"/>
    </source>
</evidence>
<proteinExistence type="predicted"/>